<dbReference type="EMBL" id="JAAAPO010000001">
    <property type="protein sequence ID" value="NBC35554.1"/>
    <property type="molecule type" value="Genomic_DNA"/>
</dbReference>
<comment type="caution">
    <text evidence="1">The sequence shown here is derived from an EMBL/GenBank/DDBJ whole genome shotgun (WGS) entry which is preliminary data.</text>
</comment>
<gene>
    <name evidence="1" type="ORF">GTZ99_03175</name>
</gene>
<dbReference type="Pfam" id="PF05926">
    <property type="entry name" value="Phage_GPL"/>
    <property type="match status" value="1"/>
</dbReference>
<proteinExistence type="predicted"/>
<evidence type="ECO:0000313" key="2">
    <source>
        <dbReference type="Proteomes" id="UP000753724"/>
    </source>
</evidence>
<dbReference type="Proteomes" id="UP000753724">
    <property type="component" value="Unassembled WGS sequence"/>
</dbReference>
<dbReference type="RefSeq" id="WP_161716815.1">
    <property type="nucleotide sequence ID" value="NZ_JAAAPO010000001.1"/>
</dbReference>
<protein>
    <submittedName>
        <fullName evidence="1">Head completion/stabilization protein</fullName>
    </submittedName>
</protein>
<accession>A0ABW9XAJ2</accession>
<evidence type="ECO:0000313" key="1">
    <source>
        <dbReference type="EMBL" id="NBC35554.1"/>
    </source>
</evidence>
<reference evidence="2" key="1">
    <citation type="submission" date="2020-01" db="EMBL/GenBank/DDBJ databases">
        <title>Sphingomonas sp. strain CSW-10.</title>
        <authorList>
            <person name="Chen W.-M."/>
        </authorList>
    </citation>
    <scope>NUCLEOTIDE SEQUENCE [LARGE SCALE GENOMIC DNA]</scope>
    <source>
        <strain evidence="2">FSY-8</strain>
    </source>
</reference>
<dbReference type="InterPro" id="IPR009225">
    <property type="entry name" value="Phage_head_completion_GpL"/>
</dbReference>
<organism evidence="1 2">
    <name type="scientific">Novosphingobium ovatum</name>
    <dbReference type="NCBI Taxonomy" id="1908523"/>
    <lineage>
        <taxon>Bacteria</taxon>
        <taxon>Pseudomonadati</taxon>
        <taxon>Pseudomonadota</taxon>
        <taxon>Alphaproteobacteria</taxon>
        <taxon>Sphingomonadales</taxon>
        <taxon>Sphingomonadaceae</taxon>
        <taxon>Novosphingobium</taxon>
    </lineage>
</organism>
<sequence length="163" mass="16804">MTGLIATPIAPPDTPGASVAADGWFPAVALADVRAHQQLGGSSLTESQLMFAVEGAMLTAMRALATWRADRIAAGADTLADATTDTIGGQNLAVRLWTRAVALYAAADLAADNRDITATDSALTRAAEKDTAADELRRKAHAAIADLLSIGGTPVPRNRVSLI</sequence>
<keyword evidence="2" id="KW-1185">Reference proteome</keyword>
<name>A0ABW9XAJ2_9SPHN</name>